<sequence length="240" mass="27904">MRFSVWLEKRDDSHFLFGIPDGLEDWHHLHDIKQLFIKYRSASRCIMIEGTTSRNTFQITAFIHSDTEFGGMSKISGPLIHSIADTLDMSLVEELTIQETAYHRPPLTFTRDAWTHLLEKMPLLKKLHIRWGRTSNGGCCREILSALTTPHIDTGALLCPVLERFTLRYDKSWSSLQFHRLAQERSSRKQPLKWLSVRSSHYQDVENIEDTDLDMLREVVEIVDLEPPLIESAVFPTVEW</sequence>
<proteinExistence type="predicted"/>
<keyword evidence="2" id="KW-1185">Reference proteome</keyword>
<dbReference type="EMBL" id="LUGG01000018">
    <property type="protein sequence ID" value="OBZ69239.1"/>
    <property type="molecule type" value="Genomic_DNA"/>
</dbReference>
<dbReference type="STRING" id="5627.A0A1C7LZ01"/>
<accession>A0A1C7LZ01</accession>
<dbReference type="Proteomes" id="UP000092993">
    <property type="component" value="Unassembled WGS sequence"/>
</dbReference>
<gene>
    <name evidence="1" type="ORF">A0H81_10777</name>
</gene>
<protein>
    <submittedName>
        <fullName evidence="1">Uncharacterized protein</fullName>
    </submittedName>
</protein>
<name>A0A1C7LZ01_GRIFR</name>
<comment type="caution">
    <text evidence="1">The sequence shown here is derived from an EMBL/GenBank/DDBJ whole genome shotgun (WGS) entry which is preliminary data.</text>
</comment>
<reference evidence="1 2" key="1">
    <citation type="submission" date="2016-03" db="EMBL/GenBank/DDBJ databases">
        <title>Whole genome sequencing of Grifola frondosa 9006-11.</title>
        <authorList>
            <person name="Min B."/>
            <person name="Park H."/>
            <person name="Kim J.-G."/>
            <person name="Cho H."/>
            <person name="Oh Y.-L."/>
            <person name="Kong W.-S."/>
            <person name="Choi I.-G."/>
        </authorList>
    </citation>
    <scope>NUCLEOTIDE SEQUENCE [LARGE SCALE GENOMIC DNA]</scope>
    <source>
        <strain evidence="1 2">9006-11</strain>
    </source>
</reference>
<evidence type="ECO:0000313" key="2">
    <source>
        <dbReference type="Proteomes" id="UP000092993"/>
    </source>
</evidence>
<evidence type="ECO:0000313" key="1">
    <source>
        <dbReference type="EMBL" id="OBZ69239.1"/>
    </source>
</evidence>
<dbReference type="OrthoDB" id="2777543at2759"/>
<organism evidence="1 2">
    <name type="scientific">Grifola frondosa</name>
    <name type="common">Maitake</name>
    <name type="synonym">Polyporus frondosus</name>
    <dbReference type="NCBI Taxonomy" id="5627"/>
    <lineage>
        <taxon>Eukaryota</taxon>
        <taxon>Fungi</taxon>
        <taxon>Dikarya</taxon>
        <taxon>Basidiomycota</taxon>
        <taxon>Agaricomycotina</taxon>
        <taxon>Agaricomycetes</taxon>
        <taxon>Polyporales</taxon>
        <taxon>Grifolaceae</taxon>
        <taxon>Grifola</taxon>
    </lineage>
</organism>
<dbReference type="AlphaFoldDB" id="A0A1C7LZ01"/>